<sequence length="289" mass="32260">MHPVAARTAGPNAVVSPLWSHSCGWDELAIVRSDIASRQGELALGPGREGRWTTSWRTAHGEVVAPVDAVKTLPLAGMRPWRTFSWRTEQRHRPGLEPIVGTGRRHAFESLMEDELLVALDFAGGLLELLSQPFLLRFQAEGRLREHVPDFLAVTRGGHWMIDVHRADRTDEDDLLRFAATQEVAICVGWRYAVVTGWRPHVTANLDTLYSRRRSMTDPLRLIPQLLDAVQTAGGPVAFRTLALQSGIEALGRAVLIHLLWHRRLSVDLSQPLCDKSQVWPVESAKGYA</sequence>
<proteinExistence type="predicted"/>
<protein>
    <recommendedName>
        <fullName evidence="3">TnsA-like heteromeric transposase endonuclease subunit</fullName>
    </recommendedName>
</protein>
<evidence type="ECO:0008006" key="3">
    <source>
        <dbReference type="Google" id="ProtNLM"/>
    </source>
</evidence>
<organism evidence="1 2">
    <name type="scientific">Streptomyces mirabilis</name>
    <dbReference type="NCBI Taxonomy" id="68239"/>
    <lineage>
        <taxon>Bacteria</taxon>
        <taxon>Bacillati</taxon>
        <taxon>Actinomycetota</taxon>
        <taxon>Actinomycetes</taxon>
        <taxon>Kitasatosporales</taxon>
        <taxon>Streptomycetaceae</taxon>
        <taxon>Streptomyces</taxon>
    </lineage>
</organism>
<dbReference type="AlphaFoldDB" id="A0A1I2X967"/>
<dbReference type="Proteomes" id="UP000181942">
    <property type="component" value="Unassembled WGS sequence"/>
</dbReference>
<dbReference type="OrthoDB" id="3403133at2"/>
<dbReference type="NCBIfam" id="NF033179">
    <property type="entry name" value="TnsA_like_Actin"/>
    <property type="match status" value="1"/>
</dbReference>
<accession>A0A1I2X967</accession>
<gene>
    <name evidence="1" type="ORF">SAMN02787118_14421</name>
</gene>
<reference evidence="1 2" key="1">
    <citation type="submission" date="2016-10" db="EMBL/GenBank/DDBJ databases">
        <authorList>
            <person name="de Groot N.N."/>
        </authorList>
    </citation>
    <scope>NUCLEOTIDE SEQUENCE [LARGE SCALE GENOMIC DNA]</scope>
    <source>
        <strain evidence="1 2">OK461</strain>
    </source>
</reference>
<dbReference type="EMBL" id="FONR01000044">
    <property type="protein sequence ID" value="SFH10048.1"/>
    <property type="molecule type" value="Genomic_DNA"/>
</dbReference>
<dbReference type="InterPro" id="IPR048000">
    <property type="entry name" value="TnsA-like"/>
</dbReference>
<evidence type="ECO:0000313" key="1">
    <source>
        <dbReference type="EMBL" id="SFH10048.1"/>
    </source>
</evidence>
<evidence type="ECO:0000313" key="2">
    <source>
        <dbReference type="Proteomes" id="UP000181942"/>
    </source>
</evidence>
<name>A0A1I2X967_9ACTN</name>